<feature type="region of interest" description="Disordered" evidence="1">
    <location>
        <begin position="92"/>
        <end position="115"/>
    </location>
</feature>
<dbReference type="AlphaFoldDB" id="A0A0F9I8R0"/>
<accession>A0A0F9I8R0</accession>
<organism evidence="2">
    <name type="scientific">marine sediment metagenome</name>
    <dbReference type="NCBI Taxonomy" id="412755"/>
    <lineage>
        <taxon>unclassified sequences</taxon>
        <taxon>metagenomes</taxon>
        <taxon>ecological metagenomes</taxon>
    </lineage>
</organism>
<feature type="compositionally biased region" description="Basic and acidic residues" evidence="1">
    <location>
        <begin position="100"/>
        <end position="115"/>
    </location>
</feature>
<protein>
    <submittedName>
        <fullName evidence="2">Uncharacterized protein</fullName>
    </submittedName>
</protein>
<comment type="caution">
    <text evidence="2">The sequence shown here is derived from an EMBL/GenBank/DDBJ whole genome shotgun (WGS) entry which is preliminary data.</text>
</comment>
<sequence length="115" mass="12726">MDDAGFKLLIKEWEKSVGPITGGIAEDLGDLADECEQHRRTLPAGSEGAIASGNDWVIAGIQTARRANPGRFNTRYVQAIIDRWMVDGFQAPMQQSNAPTEKDYRQGEGKDFWNA</sequence>
<evidence type="ECO:0000313" key="2">
    <source>
        <dbReference type="EMBL" id="KKL83782.1"/>
    </source>
</evidence>
<reference evidence="2" key="1">
    <citation type="journal article" date="2015" name="Nature">
        <title>Complex archaea that bridge the gap between prokaryotes and eukaryotes.</title>
        <authorList>
            <person name="Spang A."/>
            <person name="Saw J.H."/>
            <person name="Jorgensen S.L."/>
            <person name="Zaremba-Niedzwiedzka K."/>
            <person name="Martijn J."/>
            <person name="Lind A.E."/>
            <person name="van Eijk R."/>
            <person name="Schleper C."/>
            <person name="Guy L."/>
            <person name="Ettema T.J."/>
        </authorList>
    </citation>
    <scope>NUCLEOTIDE SEQUENCE</scope>
</reference>
<proteinExistence type="predicted"/>
<evidence type="ECO:0000256" key="1">
    <source>
        <dbReference type="SAM" id="MobiDB-lite"/>
    </source>
</evidence>
<dbReference type="EMBL" id="LAZR01021883">
    <property type="protein sequence ID" value="KKL83782.1"/>
    <property type="molecule type" value="Genomic_DNA"/>
</dbReference>
<name>A0A0F9I8R0_9ZZZZ</name>
<gene>
    <name evidence="2" type="ORF">LCGC14_1971280</name>
</gene>